<evidence type="ECO:0000256" key="3">
    <source>
        <dbReference type="ARBA" id="ARBA00022763"/>
    </source>
</evidence>
<keyword evidence="3" id="KW-0227">DNA damage</keyword>
<dbReference type="GO" id="GO:0000785">
    <property type="term" value="C:chromatin"/>
    <property type="evidence" value="ECO:0007669"/>
    <property type="project" value="TreeGrafter"/>
</dbReference>
<dbReference type="CDD" id="cd19953">
    <property type="entry name" value="PDS5"/>
    <property type="match status" value="1"/>
</dbReference>
<dbReference type="GO" id="GO:0006281">
    <property type="term" value="P:DNA repair"/>
    <property type="evidence" value="ECO:0007669"/>
    <property type="project" value="UniProtKB-KW"/>
</dbReference>
<keyword evidence="6" id="KW-0539">Nucleus</keyword>
<evidence type="ECO:0000313" key="10">
    <source>
        <dbReference type="Proteomes" id="UP001179952"/>
    </source>
</evidence>
<dbReference type="GO" id="GO:0007064">
    <property type="term" value="P:mitotic sister chromatid cohesion"/>
    <property type="evidence" value="ECO:0007669"/>
    <property type="project" value="InterPro"/>
</dbReference>
<organism evidence="9 10">
    <name type="scientific">Acorus gramineus</name>
    <name type="common">Dwarf sweet flag</name>
    <dbReference type="NCBI Taxonomy" id="55184"/>
    <lineage>
        <taxon>Eukaryota</taxon>
        <taxon>Viridiplantae</taxon>
        <taxon>Streptophyta</taxon>
        <taxon>Embryophyta</taxon>
        <taxon>Tracheophyta</taxon>
        <taxon>Spermatophyta</taxon>
        <taxon>Magnoliopsida</taxon>
        <taxon>Liliopsida</taxon>
        <taxon>Acoraceae</taxon>
        <taxon>Acorus</taxon>
    </lineage>
</organism>
<protein>
    <submittedName>
        <fullName evidence="9">DNA mismatch repair protein MSH6</fullName>
    </submittedName>
</protein>
<proteinExistence type="predicted"/>
<dbReference type="SUPFAM" id="SSF63748">
    <property type="entry name" value="Tudor/PWWP/MBT"/>
    <property type="match status" value="1"/>
</dbReference>
<keyword evidence="7" id="KW-0131">Cell cycle</keyword>
<dbReference type="GO" id="GO:0005634">
    <property type="term" value="C:nucleus"/>
    <property type="evidence" value="ECO:0007669"/>
    <property type="project" value="UniProtKB-SubCell"/>
</dbReference>
<accession>A0AAV9AXT6</accession>
<name>A0AAV9AXT6_ACOGR</name>
<dbReference type="Gene3D" id="1.25.10.10">
    <property type="entry name" value="Leucine-rich Repeat Variant"/>
    <property type="match status" value="1"/>
</dbReference>
<keyword evidence="5" id="KW-0234">DNA repair</keyword>
<feature type="region of interest" description="Disordered" evidence="8">
    <location>
        <begin position="1406"/>
        <end position="1553"/>
    </location>
</feature>
<feature type="compositionally biased region" description="Basic and acidic residues" evidence="8">
    <location>
        <begin position="1462"/>
        <end position="1485"/>
    </location>
</feature>
<dbReference type="PANTHER" id="PTHR12663:SF0">
    <property type="entry name" value="PRECOCIOUS DISSOCIATION OF SISTERS 5, ISOFORM A"/>
    <property type="match status" value="1"/>
</dbReference>
<sequence>MTRKLEQQLRDVGAKLEKPPASKDALVKLLKQAGNYLSELDQSPTLSITESMQSCLNAIAQPELLKHQDRDVKLLVATCICEITRITAPEAPYSDDILRDIFHLIVGTFSGLDDINSPSFGRRVVILETLSRYKSCVVMLDLECNDLINQMFSTFLGVISDDHPDSVLTSMQTIMVLLLDESEDIQDSLVIILLSALGRERSDVSKAARGLAMKVIERCAGKLETYIKPLLISSISGDDTMSDAPFDYHEVIYDIYQCAPQILTGVIPYITGELLADQLDVRLKAVNILGDLFALPGHNISEAFQPLFSEFLKRLADRVVEVRVSMIEHVKKCLMSNPSRAEASNIVSALCDRLLDYDENVRKQVVAAVCDLIAHSLKSIPAETAMLVAERLRDKSLLVKKYTMERLAELYKLSCSSSSNDSVIASELGWIPGKILRCFYDKDFRSETVEVILCGWLFLPELSVKDRVKHWLSIFSGFDKVEAKALDQLLAQKQRLQQDMQKYLSLRTHQESDAPEVQKRMLGCFRAMSRLFNDPAKAEESFQTLNQLKDANIWKLLTTLLDSNTTFLQAWTCRDDLLKILGEKHPLHGFMGVLTMKCSYLLFNKEYVKEILSEATSVKSAGSVKHITSCMNLLVVIASFSPSLLGGVEEDLVNLLKEDDNEMIREGIVHVLAKAGGAIREQLATTSSSVELILERLCLEGSRKQAKYSVQALGAITKDDGLKSLSVLYKRLVDMLDRKTHLPAILQSLGCIAQIAMPVFETREGEIVKFITSKVLECSNNAEGDPKTSHGERNELCLLKIFSIKTLVKSYLPIKDAHLRPGIENLFKILKNMLCFGEISKDIISSHADKDQLKLSSAKAVLRLSKYWDQKLPVDLFYLCLNISQDIDPQLRKVFLSKVHQYIKEKVLDPKYACFFLFNITEPQAPEYKEAKQNLVEVVQMCHQLKARQITLQSDVNSLTSYPEYILVHFVHALAHHPSFPNLNECRDVRAYEPVYWRLHLFLSVILLGDECLPSEANSKRNQDSIFPIVSIFHSIMHSEDIVVGTKTKNSHAICELGLLITKKLIQNQENYPEMPTSVSLPPLLYRTIEKEEGKDSMVNGEQKWLADGEFLVHFESLKFEKNESIDLVSGKDEKLKDSDGDDNEVPLGKIMKRLKSRGAKKKKATKKQNYGVKAEKDVDILGMVREIDLDNIQSSNGVGKNNFDENSSHFAIGEISVENVKSTASRKRNKKRTRDSISMPVPKRKKPSMQEELLMEKTVVEATDSDLLASCLVTPKSLPTGTKKKAPFENLNNTKNVAEKSNSPEVDNNISDDNEKGSVVSSRKPKRRSIAGLGKCSSQKPVNSDVKMIGSRIKVWWPMDKEFYEGIVQSYDQGMKKHTILYDDGDVEVLQLDKERWELIDNNDKPKKKQKLERSSFSEEILPRQKNGQTSTAASGRSNYASKKSTSSRGGRRKANSKQLVSRDDGGTPERDSDVDTSDSKGSRASDSSDSQPHDIEGEVHSGHAEGEQVTSFEAGEGTEQQPTDPEDSNEEDKPDSPISAQEADSDSDDELLSVWRQRAGKAVKN</sequence>
<dbReference type="InterPro" id="IPR039776">
    <property type="entry name" value="Pds5"/>
</dbReference>
<feature type="compositionally biased region" description="Basic and acidic residues" evidence="8">
    <location>
        <begin position="1413"/>
        <end position="1424"/>
    </location>
</feature>
<reference evidence="9" key="1">
    <citation type="journal article" date="2023" name="Nat. Commun.">
        <title>Diploid and tetraploid genomes of Acorus and the evolution of monocots.</title>
        <authorList>
            <person name="Ma L."/>
            <person name="Liu K.W."/>
            <person name="Li Z."/>
            <person name="Hsiao Y.Y."/>
            <person name="Qi Y."/>
            <person name="Fu T."/>
            <person name="Tang G.D."/>
            <person name="Zhang D."/>
            <person name="Sun W.H."/>
            <person name="Liu D.K."/>
            <person name="Li Y."/>
            <person name="Chen G.Z."/>
            <person name="Liu X.D."/>
            <person name="Liao X.Y."/>
            <person name="Jiang Y.T."/>
            <person name="Yu X."/>
            <person name="Hao Y."/>
            <person name="Huang J."/>
            <person name="Zhao X.W."/>
            <person name="Ke S."/>
            <person name="Chen Y.Y."/>
            <person name="Wu W.L."/>
            <person name="Hsu J.L."/>
            <person name="Lin Y.F."/>
            <person name="Huang M.D."/>
            <person name="Li C.Y."/>
            <person name="Huang L."/>
            <person name="Wang Z.W."/>
            <person name="Zhao X."/>
            <person name="Zhong W.Y."/>
            <person name="Peng D.H."/>
            <person name="Ahmad S."/>
            <person name="Lan S."/>
            <person name="Zhang J.S."/>
            <person name="Tsai W.C."/>
            <person name="Van de Peer Y."/>
            <person name="Liu Z.J."/>
        </authorList>
    </citation>
    <scope>NUCLEOTIDE SEQUENCE</scope>
    <source>
        <strain evidence="9">SCP</strain>
    </source>
</reference>
<feature type="compositionally biased region" description="Basic residues" evidence="8">
    <location>
        <begin position="1225"/>
        <end position="1234"/>
    </location>
</feature>
<feature type="compositionally biased region" description="Polar residues" evidence="8">
    <location>
        <begin position="1427"/>
        <end position="1442"/>
    </location>
</feature>
<evidence type="ECO:0000256" key="2">
    <source>
        <dbReference type="ARBA" id="ARBA00022618"/>
    </source>
</evidence>
<feature type="region of interest" description="Disordered" evidence="8">
    <location>
        <begin position="1221"/>
        <end position="1251"/>
    </location>
</feature>
<evidence type="ECO:0000256" key="1">
    <source>
        <dbReference type="ARBA" id="ARBA00004123"/>
    </source>
</evidence>
<evidence type="ECO:0000256" key="5">
    <source>
        <dbReference type="ARBA" id="ARBA00023204"/>
    </source>
</evidence>
<evidence type="ECO:0000256" key="7">
    <source>
        <dbReference type="ARBA" id="ARBA00023306"/>
    </source>
</evidence>
<evidence type="ECO:0000256" key="4">
    <source>
        <dbReference type="ARBA" id="ARBA00022776"/>
    </source>
</evidence>
<feature type="compositionally biased region" description="Basic and acidic residues" evidence="8">
    <location>
        <begin position="1493"/>
        <end position="1508"/>
    </location>
</feature>
<feature type="compositionally biased region" description="Polar residues" evidence="8">
    <location>
        <begin position="1291"/>
        <end position="1312"/>
    </location>
</feature>
<gene>
    <name evidence="9" type="ORF">QJS04_geneDACA006708</name>
</gene>
<dbReference type="InterPro" id="IPR016024">
    <property type="entry name" value="ARM-type_fold"/>
</dbReference>
<dbReference type="GO" id="GO:0051301">
    <property type="term" value="P:cell division"/>
    <property type="evidence" value="ECO:0007669"/>
    <property type="project" value="UniProtKB-KW"/>
</dbReference>
<dbReference type="GO" id="GO:0035825">
    <property type="term" value="P:homologous recombination"/>
    <property type="evidence" value="ECO:0007669"/>
    <property type="project" value="UniProtKB-ARBA"/>
</dbReference>
<keyword evidence="2" id="KW-0132">Cell division</keyword>
<keyword evidence="10" id="KW-1185">Reference proteome</keyword>
<dbReference type="PANTHER" id="PTHR12663">
    <property type="entry name" value="ANDROGEN INDUCED INHIBITOR OF PROLIFERATION AS3 / PDS5-RELATED"/>
    <property type="match status" value="1"/>
</dbReference>
<dbReference type="InterPro" id="IPR011989">
    <property type="entry name" value="ARM-like"/>
</dbReference>
<dbReference type="Proteomes" id="UP001179952">
    <property type="component" value="Unassembled WGS sequence"/>
</dbReference>
<reference evidence="9" key="2">
    <citation type="submission" date="2023-06" db="EMBL/GenBank/DDBJ databases">
        <authorList>
            <person name="Ma L."/>
            <person name="Liu K.-W."/>
            <person name="Li Z."/>
            <person name="Hsiao Y.-Y."/>
            <person name="Qi Y."/>
            <person name="Fu T."/>
            <person name="Tang G."/>
            <person name="Zhang D."/>
            <person name="Sun W.-H."/>
            <person name="Liu D.-K."/>
            <person name="Li Y."/>
            <person name="Chen G.-Z."/>
            <person name="Liu X.-D."/>
            <person name="Liao X.-Y."/>
            <person name="Jiang Y.-T."/>
            <person name="Yu X."/>
            <person name="Hao Y."/>
            <person name="Huang J."/>
            <person name="Zhao X.-W."/>
            <person name="Ke S."/>
            <person name="Chen Y.-Y."/>
            <person name="Wu W.-L."/>
            <person name="Hsu J.-L."/>
            <person name="Lin Y.-F."/>
            <person name="Huang M.-D."/>
            <person name="Li C.-Y."/>
            <person name="Huang L."/>
            <person name="Wang Z.-W."/>
            <person name="Zhao X."/>
            <person name="Zhong W.-Y."/>
            <person name="Peng D.-H."/>
            <person name="Ahmad S."/>
            <person name="Lan S."/>
            <person name="Zhang J.-S."/>
            <person name="Tsai W.-C."/>
            <person name="Van De Peer Y."/>
            <person name="Liu Z.-J."/>
        </authorList>
    </citation>
    <scope>NUCLEOTIDE SEQUENCE</scope>
    <source>
        <strain evidence="9">SCP</strain>
        <tissue evidence="9">Leaves</tissue>
    </source>
</reference>
<evidence type="ECO:0000313" key="9">
    <source>
        <dbReference type="EMBL" id="KAK1268747.1"/>
    </source>
</evidence>
<dbReference type="SUPFAM" id="SSF48371">
    <property type="entry name" value="ARM repeat"/>
    <property type="match status" value="1"/>
</dbReference>
<keyword evidence="4" id="KW-0498">Mitosis</keyword>
<evidence type="ECO:0000256" key="8">
    <source>
        <dbReference type="SAM" id="MobiDB-lite"/>
    </source>
</evidence>
<dbReference type="Gene3D" id="2.30.30.140">
    <property type="match status" value="1"/>
</dbReference>
<dbReference type="EMBL" id="JAUJYN010000006">
    <property type="protein sequence ID" value="KAK1268747.1"/>
    <property type="molecule type" value="Genomic_DNA"/>
</dbReference>
<feature type="compositionally biased region" description="Acidic residues" evidence="8">
    <location>
        <begin position="1526"/>
        <end position="1535"/>
    </location>
</feature>
<dbReference type="Pfam" id="PF20168">
    <property type="entry name" value="PDS5"/>
    <property type="match status" value="1"/>
</dbReference>
<dbReference type="CDD" id="cd20404">
    <property type="entry name" value="Tudor_Agenet_AtEML-like"/>
    <property type="match status" value="1"/>
</dbReference>
<comment type="caution">
    <text evidence="9">The sequence shown here is derived from an EMBL/GenBank/DDBJ whole genome shotgun (WGS) entry which is preliminary data.</text>
</comment>
<feature type="region of interest" description="Disordered" evidence="8">
    <location>
        <begin position="1280"/>
        <end position="1343"/>
    </location>
</feature>
<comment type="subcellular location">
    <subcellularLocation>
        <location evidence="1">Nucleus</location>
    </subcellularLocation>
</comment>
<evidence type="ECO:0000256" key="6">
    <source>
        <dbReference type="ARBA" id="ARBA00023242"/>
    </source>
</evidence>